<organism evidence="2 3">
    <name type="scientific">Aestuariibaculum sediminum</name>
    <dbReference type="NCBI Taxonomy" id="2770637"/>
    <lineage>
        <taxon>Bacteria</taxon>
        <taxon>Pseudomonadati</taxon>
        <taxon>Bacteroidota</taxon>
        <taxon>Flavobacteriia</taxon>
        <taxon>Flavobacteriales</taxon>
        <taxon>Flavobacteriaceae</taxon>
    </lineage>
</organism>
<protein>
    <submittedName>
        <fullName evidence="2">DUF4843 domain-containing protein</fullName>
    </submittedName>
</protein>
<comment type="caution">
    <text evidence="2">The sequence shown here is derived from an EMBL/GenBank/DDBJ whole genome shotgun (WGS) entry which is preliminary data.</text>
</comment>
<sequence>MKKILYTLIIFCSLALTIVSCAKEELPFFEGKNVVYFEWAKEGTPGNRFQTIDSMSVSFAFDLPEITETVVQLPVKLQGYPVSNDRIVNLEIVGASTSIEGTHYSMPTTVVIPADSIRGYLPITFYRTPDLKEDAVSLKIKLISNEDFDANLLSTNDAANADRLASYNEFEITLSDILTEPAIWSSFMGYYLGDFSPKKLYLFAEVNGIPVPNYDEEQADLNSFFAYGKVFKNYLADQKAAGTPVLEEDGSEMILGPYAFFL</sequence>
<name>A0A8J6Q9B5_9FLAO</name>
<evidence type="ECO:0000313" key="3">
    <source>
        <dbReference type="Proteomes" id="UP000600588"/>
    </source>
</evidence>
<dbReference type="InterPro" id="IPR032299">
    <property type="entry name" value="DUF4843"/>
</dbReference>
<dbReference type="PROSITE" id="PS51257">
    <property type="entry name" value="PROKAR_LIPOPROTEIN"/>
    <property type="match status" value="1"/>
</dbReference>
<feature type="chain" id="PRO_5035280293" evidence="1">
    <location>
        <begin position="23"/>
        <end position="262"/>
    </location>
</feature>
<accession>A0A8J6Q9B5</accession>
<feature type="signal peptide" evidence="1">
    <location>
        <begin position="1"/>
        <end position="22"/>
    </location>
</feature>
<dbReference type="Pfam" id="PF16132">
    <property type="entry name" value="DUF4843"/>
    <property type="match status" value="1"/>
</dbReference>
<dbReference type="EMBL" id="JACVXB010000008">
    <property type="protein sequence ID" value="MBD0833450.1"/>
    <property type="molecule type" value="Genomic_DNA"/>
</dbReference>
<evidence type="ECO:0000256" key="1">
    <source>
        <dbReference type="SAM" id="SignalP"/>
    </source>
</evidence>
<proteinExistence type="predicted"/>
<keyword evidence="1" id="KW-0732">Signal</keyword>
<dbReference type="Proteomes" id="UP000600588">
    <property type="component" value="Unassembled WGS sequence"/>
</dbReference>
<dbReference type="AlphaFoldDB" id="A0A8J6Q9B5"/>
<keyword evidence="3" id="KW-1185">Reference proteome</keyword>
<evidence type="ECO:0000313" key="2">
    <source>
        <dbReference type="EMBL" id="MBD0833450.1"/>
    </source>
</evidence>
<dbReference type="RefSeq" id="WP_188231228.1">
    <property type="nucleotide sequence ID" value="NZ_JACVXB010000008.1"/>
</dbReference>
<reference evidence="2 3" key="1">
    <citation type="submission" date="2020-09" db="EMBL/GenBank/DDBJ databases">
        <title>TT11 complete genome.</title>
        <authorList>
            <person name="Wu Z."/>
        </authorList>
    </citation>
    <scope>NUCLEOTIDE SEQUENCE [LARGE SCALE GENOMIC DNA]</scope>
    <source>
        <strain evidence="2 3">TT11</strain>
    </source>
</reference>
<gene>
    <name evidence="2" type="ORF">ICJ83_15045</name>
</gene>